<evidence type="ECO:0000256" key="4">
    <source>
        <dbReference type="ARBA" id="ARBA00023002"/>
    </source>
</evidence>
<comment type="cofactor">
    <cofactor evidence="1">
        <name>Fe(2+)</name>
        <dbReference type="ChEBI" id="CHEBI:29033"/>
    </cofactor>
</comment>
<evidence type="ECO:0000313" key="7">
    <source>
        <dbReference type="EMBL" id="GLS91846.1"/>
    </source>
</evidence>
<name>A0ABQ6E4B5_9GAMM</name>
<dbReference type="Pfam" id="PF20514">
    <property type="entry name" value="WHD_ROXA"/>
    <property type="match status" value="1"/>
</dbReference>
<dbReference type="PROSITE" id="PS51184">
    <property type="entry name" value="JMJC"/>
    <property type="match status" value="1"/>
</dbReference>
<dbReference type="Pfam" id="PF08007">
    <property type="entry name" value="JmjC_2"/>
    <property type="match status" value="1"/>
</dbReference>
<organism evidence="7 8">
    <name type="scientific">Psychromonas marina</name>
    <dbReference type="NCBI Taxonomy" id="88364"/>
    <lineage>
        <taxon>Bacteria</taxon>
        <taxon>Pseudomonadati</taxon>
        <taxon>Pseudomonadota</taxon>
        <taxon>Gammaproteobacteria</taxon>
        <taxon>Alteromonadales</taxon>
        <taxon>Psychromonadaceae</taxon>
        <taxon>Psychromonas</taxon>
    </lineage>
</organism>
<keyword evidence="4" id="KW-0560">Oxidoreductase</keyword>
<comment type="caution">
    <text evidence="7">The sequence shown here is derived from an EMBL/GenBank/DDBJ whole genome shotgun (WGS) entry which is preliminary data.</text>
</comment>
<dbReference type="PANTHER" id="PTHR13096">
    <property type="entry name" value="MINA53 MYC INDUCED NUCLEAR ANTIGEN"/>
    <property type="match status" value="1"/>
</dbReference>
<evidence type="ECO:0000256" key="2">
    <source>
        <dbReference type="ARBA" id="ARBA00022723"/>
    </source>
</evidence>
<gene>
    <name evidence="7" type="ORF">GCM10007916_29160</name>
</gene>
<dbReference type="SUPFAM" id="SSF51197">
    <property type="entry name" value="Clavaminate synthase-like"/>
    <property type="match status" value="1"/>
</dbReference>
<evidence type="ECO:0000256" key="5">
    <source>
        <dbReference type="ARBA" id="ARBA00023004"/>
    </source>
</evidence>
<keyword evidence="3" id="KW-0223">Dioxygenase</keyword>
<protein>
    <submittedName>
        <fullName evidence="7">50S ribosomal protein L16 arginine hydroxylase</fullName>
    </submittedName>
</protein>
<dbReference type="InterPro" id="IPR039994">
    <property type="entry name" value="NO66-like"/>
</dbReference>
<dbReference type="InterPro" id="IPR046799">
    <property type="entry name" value="ROXA-like_wH"/>
</dbReference>
<evidence type="ECO:0000313" key="8">
    <source>
        <dbReference type="Proteomes" id="UP001157353"/>
    </source>
</evidence>
<evidence type="ECO:0000256" key="3">
    <source>
        <dbReference type="ARBA" id="ARBA00022964"/>
    </source>
</evidence>
<keyword evidence="5" id="KW-0408">Iron</keyword>
<dbReference type="GO" id="GO:0005840">
    <property type="term" value="C:ribosome"/>
    <property type="evidence" value="ECO:0007669"/>
    <property type="project" value="UniProtKB-KW"/>
</dbReference>
<feature type="domain" description="JmjC" evidence="6">
    <location>
        <begin position="92"/>
        <end position="219"/>
    </location>
</feature>
<reference evidence="8" key="1">
    <citation type="journal article" date="2019" name="Int. J. Syst. Evol. Microbiol.">
        <title>The Global Catalogue of Microorganisms (GCM) 10K type strain sequencing project: providing services to taxonomists for standard genome sequencing and annotation.</title>
        <authorList>
            <consortium name="The Broad Institute Genomics Platform"/>
            <consortium name="The Broad Institute Genome Sequencing Center for Infectious Disease"/>
            <person name="Wu L."/>
            <person name="Ma J."/>
        </authorList>
    </citation>
    <scope>NUCLEOTIDE SEQUENCE [LARGE SCALE GENOMIC DNA]</scope>
    <source>
        <strain evidence="8">NBRC 103166</strain>
    </source>
</reference>
<proteinExistence type="predicted"/>
<keyword evidence="2" id="KW-0479">Metal-binding</keyword>
<evidence type="ECO:0000256" key="1">
    <source>
        <dbReference type="ARBA" id="ARBA00001954"/>
    </source>
</evidence>
<dbReference type="InterPro" id="IPR003347">
    <property type="entry name" value="JmjC_dom"/>
</dbReference>
<dbReference type="RefSeq" id="WP_284204941.1">
    <property type="nucleotide sequence ID" value="NZ_BSPQ01000016.1"/>
</dbReference>
<dbReference type="SMART" id="SM00558">
    <property type="entry name" value="JmjC"/>
    <property type="match status" value="1"/>
</dbReference>
<dbReference type="Gene3D" id="3.40.366.30">
    <property type="entry name" value="50S ribosomal protein L16 arginine hydroxylase, Chain A, Domain 2"/>
    <property type="match status" value="1"/>
</dbReference>
<sequence>MFELNLDINDFLDTYWQKKPTVIKQGFSDFNDPILPDEIAGLAMEEEIESRLVYQDGNQQWQAECGPFESFERLDADGATLLIQAVDNWHEDAQQLVRPFRFLPNWRIDDLMISYSTPGGGVGPHIDNYDVFIIQGLGKRHWRVGDRKALVEFAAHGALKHCEAFDAIIDVELEPGDILYIPVGFPHEGYAIEPSMNYSVGFRAPDQNDLLSGFADHLIDNNENAERYTDRVMQQREKPGRVEDQELHELHRVMLANCATPEQLIPWMGKMLSDAKHDLDLAPPEVAHTNEEVIAELNEGAQFIRLGGLRAIYFEQTPSTIFINAETYDVTDCIELGQLLCDQDEVASELLELLEGNQQAQDLFTKLINKGYWYAL</sequence>
<keyword evidence="7" id="KW-0687">Ribonucleoprotein</keyword>
<evidence type="ECO:0000259" key="6">
    <source>
        <dbReference type="PROSITE" id="PS51184"/>
    </source>
</evidence>
<keyword evidence="7" id="KW-0689">Ribosomal protein</keyword>
<accession>A0ABQ6E4B5</accession>
<keyword evidence="8" id="KW-1185">Reference proteome</keyword>
<dbReference type="PANTHER" id="PTHR13096:SF8">
    <property type="entry name" value="RIBOSOMAL OXYGENASE 1"/>
    <property type="match status" value="1"/>
</dbReference>
<dbReference type="Proteomes" id="UP001157353">
    <property type="component" value="Unassembled WGS sequence"/>
</dbReference>
<dbReference type="EMBL" id="BSPQ01000016">
    <property type="protein sequence ID" value="GLS91846.1"/>
    <property type="molecule type" value="Genomic_DNA"/>
</dbReference>
<dbReference type="Gene3D" id="2.60.120.650">
    <property type="entry name" value="Cupin"/>
    <property type="match status" value="1"/>
</dbReference>